<evidence type="ECO:0000313" key="4">
    <source>
        <dbReference type="EMBL" id="THG12290.1"/>
    </source>
</evidence>
<name>A0A4S4E885_CAMSN</name>
<comment type="caution">
    <text evidence="4">The sequence shown here is derived from an EMBL/GenBank/DDBJ whole genome shotgun (WGS) entry which is preliminary data.</text>
</comment>
<dbReference type="GO" id="GO:0080044">
    <property type="term" value="F:quercetin 7-O-glucosyltransferase activity"/>
    <property type="evidence" value="ECO:0007669"/>
    <property type="project" value="TreeGrafter"/>
</dbReference>
<dbReference type="InterPro" id="IPR058980">
    <property type="entry name" value="Glyco_transf_N"/>
</dbReference>
<organism evidence="4 5">
    <name type="scientific">Camellia sinensis var. sinensis</name>
    <name type="common">China tea</name>
    <dbReference type="NCBI Taxonomy" id="542762"/>
    <lineage>
        <taxon>Eukaryota</taxon>
        <taxon>Viridiplantae</taxon>
        <taxon>Streptophyta</taxon>
        <taxon>Embryophyta</taxon>
        <taxon>Tracheophyta</taxon>
        <taxon>Spermatophyta</taxon>
        <taxon>Magnoliopsida</taxon>
        <taxon>eudicotyledons</taxon>
        <taxon>Gunneridae</taxon>
        <taxon>Pentapetalae</taxon>
        <taxon>asterids</taxon>
        <taxon>Ericales</taxon>
        <taxon>Theaceae</taxon>
        <taxon>Camellia</taxon>
    </lineage>
</organism>
<keyword evidence="5" id="KW-1185">Reference proteome</keyword>
<dbReference type="Gene3D" id="3.40.50.2000">
    <property type="entry name" value="Glycogen Phosphorylase B"/>
    <property type="match status" value="1"/>
</dbReference>
<reference evidence="4 5" key="1">
    <citation type="journal article" date="2018" name="Proc. Natl. Acad. Sci. U.S.A.">
        <title>Draft genome sequence of Camellia sinensis var. sinensis provides insights into the evolution of the tea genome and tea quality.</title>
        <authorList>
            <person name="Wei C."/>
            <person name="Yang H."/>
            <person name="Wang S."/>
            <person name="Zhao J."/>
            <person name="Liu C."/>
            <person name="Gao L."/>
            <person name="Xia E."/>
            <person name="Lu Y."/>
            <person name="Tai Y."/>
            <person name="She G."/>
            <person name="Sun J."/>
            <person name="Cao H."/>
            <person name="Tong W."/>
            <person name="Gao Q."/>
            <person name="Li Y."/>
            <person name="Deng W."/>
            <person name="Jiang X."/>
            <person name="Wang W."/>
            <person name="Chen Q."/>
            <person name="Zhang S."/>
            <person name="Li H."/>
            <person name="Wu J."/>
            <person name="Wang P."/>
            <person name="Li P."/>
            <person name="Shi C."/>
            <person name="Zheng F."/>
            <person name="Jian J."/>
            <person name="Huang B."/>
            <person name="Shan D."/>
            <person name="Shi M."/>
            <person name="Fang C."/>
            <person name="Yue Y."/>
            <person name="Li F."/>
            <person name="Li D."/>
            <person name="Wei S."/>
            <person name="Han B."/>
            <person name="Jiang C."/>
            <person name="Yin Y."/>
            <person name="Xia T."/>
            <person name="Zhang Z."/>
            <person name="Bennetzen J.L."/>
            <person name="Zhao S."/>
            <person name="Wan X."/>
        </authorList>
    </citation>
    <scope>NUCLEOTIDE SEQUENCE [LARGE SCALE GENOMIC DNA]</scope>
    <source>
        <strain evidence="5">cv. Shuchazao</strain>
        <tissue evidence="4">Leaf</tissue>
    </source>
</reference>
<dbReference type="EMBL" id="SDRB02006609">
    <property type="protein sequence ID" value="THG12290.1"/>
    <property type="molecule type" value="Genomic_DNA"/>
</dbReference>
<sequence length="327" mass="35936">MQEEGGREREMGSQRSTEKPSPPHAVCIPFPAQGHINPMLKLAKLLNHKGFHITFINTEFNHRHLLKSRGPNSLAGTPSFRFETIPDGLPSTDNAPDATQDVPSLCDSTRKNCLVPFRDLIAKINHTASSKVPPVSCIVSDGIMSFTVLVAQELGIPDVLFWTTSACGFMGYVQYRQLIEKDLTPLKGHKTLPPPPNPDPPSSFPAAHPCGPPKRHRFGGMKFGDGFENDVKSGSSSSRRADNREVLSNIADNQSNGSYINPDNWVIIDNDLQINENLNESDRAEMVNKFDELKPPNGIAHGSQRSGSFSGWRSGEGGELDGFWRNP</sequence>
<feature type="compositionally biased region" description="Pro residues" evidence="2">
    <location>
        <begin position="192"/>
        <end position="203"/>
    </location>
</feature>
<dbReference type="GO" id="GO:0080043">
    <property type="term" value="F:quercetin 3-O-glucosyltransferase activity"/>
    <property type="evidence" value="ECO:0007669"/>
    <property type="project" value="TreeGrafter"/>
</dbReference>
<feature type="region of interest" description="Disordered" evidence="2">
    <location>
        <begin position="1"/>
        <end position="25"/>
    </location>
</feature>
<evidence type="ECO:0000256" key="1">
    <source>
        <dbReference type="ARBA" id="ARBA00009995"/>
    </source>
</evidence>
<dbReference type="PANTHER" id="PTHR11926">
    <property type="entry name" value="GLUCOSYL/GLUCURONOSYL TRANSFERASES"/>
    <property type="match status" value="1"/>
</dbReference>
<feature type="domain" description="Glycosyltransferase N-terminal" evidence="3">
    <location>
        <begin position="26"/>
        <end position="153"/>
    </location>
</feature>
<dbReference type="AlphaFoldDB" id="A0A4S4E885"/>
<feature type="region of interest" description="Disordered" evidence="2">
    <location>
        <begin position="289"/>
        <end position="327"/>
    </location>
</feature>
<dbReference type="Pfam" id="PF26168">
    <property type="entry name" value="Glyco_transf_N"/>
    <property type="match status" value="1"/>
</dbReference>
<evidence type="ECO:0000259" key="3">
    <source>
        <dbReference type="Pfam" id="PF26168"/>
    </source>
</evidence>
<comment type="similarity">
    <text evidence="1">Belongs to the UDP-glycosyltransferase family.</text>
</comment>
<evidence type="ECO:0000313" key="5">
    <source>
        <dbReference type="Proteomes" id="UP000306102"/>
    </source>
</evidence>
<dbReference type="PANTHER" id="PTHR11926:SF774">
    <property type="entry name" value="UDP-GLYCOSYLTRANSFERASE 85A1-RELATED"/>
    <property type="match status" value="1"/>
</dbReference>
<accession>A0A4S4E885</accession>
<protein>
    <recommendedName>
        <fullName evidence="3">Glycosyltransferase N-terminal domain-containing protein</fullName>
    </recommendedName>
</protein>
<dbReference type="SUPFAM" id="SSF53756">
    <property type="entry name" value="UDP-Glycosyltransferase/glycogen phosphorylase"/>
    <property type="match status" value="1"/>
</dbReference>
<feature type="region of interest" description="Disordered" evidence="2">
    <location>
        <begin position="186"/>
        <end position="243"/>
    </location>
</feature>
<proteinExistence type="inferred from homology"/>
<feature type="compositionally biased region" description="Basic and acidic residues" evidence="2">
    <location>
        <begin position="1"/>
        <end position="18"/>
    </location>
</feature>
<gene>
    <name evidence="4" type="ORF">TEA_001477</name>
</gene>
<evidence type="ECO:0000256" key="2">
    <source>
        <dbReference type="SAM" id="MobiDB-lite"/>
    </source>
</evidence>
<dbReference type="Proteomes" id="UP000306102">
    <property type="component" value="Unassembled WGS sequence"/>
</dbReference>